<gene>
    <name evidence="7" type="ORF">SNE40_002180</name>
</gene>
<dbReference type="Proteomes" id="UP001347796">
    <property type="component" value="Unassembled WGS sequence"/>
</dbReference>
<keyword evidence="4 6" id="KW-1133">Transmembrane helix</keyword>
<keyword evidence="3 6" id="KW-0812">Transmembrane</keyword>
<dbReference type="PANTHER" id="PTHR14948">
    <property type="entry name" value="NG5"/>
    <property type="match status" value="1"/>
</dbReference>
<dbReference type="GO" id="GO:0016020">
    <property type="term" value="C:membrane"/>
    <property type="evidence" value="ECO:0007669"/>
    <property type="project" value="UniProtKB-SubCell"/>
</dbReference>
<dbReference type="InterPro" id="IPR051423">
    <property type="entry name" value="CD225/Dispanin"/>
</dbReference>
<comment type="similarity">
    <text evidence="2">Belongs to the CD225/Dispanin family.</text>
</comment>
<proteinExistence type="inferred from homology"/>
<protein>
    <submittedName>
        <fullName evidence="7">Uncharacterized protein</fullName>
    </submittedName>
</protein>
<evidence type="ECO:0000313" key="7">
    <source>
        <dbReference type="EMBL" id="KAK6190272.1"/>
    </source>
</evidence>
<evidence type="ECO:0000313" key="8">
    <source>
        <dbReference type="Proteomes" id="UP001347796"/>
    </source>
</evidence>
<evidence type="ECO:0000256" key="6">
    <source>
        <dbReference type="SAM" id="Phobius"/>
    </source>
</evidence>
<evidence type="ECO:0000256" key="5">
    <source>
        <dbReference type="ARBA" id="ARBA00023136"/>
    </source>
</evidence>
<comment type="caution">
    <text evidence="7">The sequence shown here is derived from an EMBL/GenBank/DDBJ whole genome shotgun (WGS) entry which is preliminary data.</text>
</comment>
<keyword evidence="8" id="KW-1185">Reference proteome</keyword>
<sequence>MSSSHELADIAESDNTLSAYRPIQVDSLYPVQTTSPSQTGSFFQYRPSSHHRLSVFTCLCCCCPVGLSSFIYSYKARRAKEAGDFKLAERHSKTAKELAIASIVLFIFLLVVAGLIGGIIYYTFLHQPH</sequence>
<evidence type="ECO:0000256" key="1">
    <source>
        <dbReference type="ARBA" id="ARBA00004370"/>
    </source>
</evidence>
<evidence type="ECO:0000256" key="3">
    <source>
        <dbReference type="ARBA" id="ARBA00022692"/>
    </source>
</evidence>
<name>A0AAN8K6Q7_PATCE</name>
<feature type="transmembrane region" description="Helical" evidence="6">
    <location>
        <begin position="98"/>
        <end position="124"/>
    </location>
</feature>
<keyword evidence="5 6" id="KW-0472">Membrane</keyword>
<evidence type="ECO:0000256" key="2">
    <source>
        <dbReference type="ARBA" id="ARBA00006843"/>
    </source>
</evidence>
<dbReference type="PANTHER" id="PTHR14948:SF25">
    <property type="entry name" value="DUF4190 DOMAIN-CONTAINING PROTEIN"/>
    <property type="match status" value="1"/>
</dbReference>
<dbReference type="Pfam" id="PF04505">
    <property type="entry name" value="CD225"/>
    <property type="match status" value="1"/>
</dbReference>
<dbReference type="InterPro" id="IPR007593">
    <property type="entry name" value="CD225/Dispanin_fam"/>
</dbReference>
<evidence type="ECO:0000256" key="4">
    <source>
        <dbReference type="ARBA" id="ARBA00022989"/>
    </source>
</evidence>
<accession>A0AAN8K6Q7</accession>
<feature type="transmembrane region" description="Helical" evidence="6">
    <location>
        <begin position="53"/>
        <end position="72"/>
    </location>
</feature>
<comment type="subcellular location">
    <subcellularLocation>
        <location evidence="1">Membrane</location>
    </subcellularLocation>
</comment>
<organism evidence="7 8">
    <name type="scientific">Patella caerulea</name>
    <name type="common">Rayed Mediterranean limpet</name>
    <dbReference type="NCBI Taxonomy" id="87958"/>
    <lineage>
        <taxon>Eukaryota</taxon>
        <taxon>Metazoa</taxon>
        <taxon>Spiralia</taxon>
        <taxon>Lophotrochozoa</taxon>
        <taxon>Mollusca</taxon>
        <taxon>Gastropoda</taxon>
        <taxon>Patellogastropoda</taxon>
        <taxon>Patelloidea</taxon>
        <taxon>Patellidae</taxon>
        <taxon>Patella</taxon>
    </lineage>
</organism>
<reference evidence="7 8" key="1">
    <citation type="submission" date="2024-01" db="EMBL/GenBank/DDBJ databases">
        <title>The genome of the rayed Mediterranean limpet Patella caerulea (Linnaeus, 1758).</title>
        <authorList>
            <person name="Anh-Thu Weber A."/>
            <person name="Halstead-Nussloch G."/>
        </authorList>
    </citation>
    <scope>NUCLEOTIDE SEQUENCE [LARGE SCALE GENOMIC DNA]</scope>
    <source>
        <strain evidence="7">AATW-2023a</strain>
        <tissue evidence="7">Whole specimen</tissue>
    </source>
</reference>
<dbReference type="EMBL" id="JAZGQO010000002">
    <property type="protein sequence ID" value="KAK6190272.1"/>
    <property type="molecule type" value="Genomic_DNA"/>
</dbReference>
<dbReference type="AlphaFoldDB" id="A0AAN8K6Q7"/>